<dbReference type="GO" id="GO:0003746">
    <property type="term" value="F:translation elongation factor activity"/>
    <property type="evidence" value="ECO:0007669"/>
    <property type="project" value="UniProtKB-KW"/>
</dbReference>
<comment type="caution">
    <text evidence="2">The sequence shown here is derived from an EMBL/GenBank/DDBJ whole genome shotgun (WGS) entry which is preliminary data.</text>
</comment>
<keyword evidence="2" id="KW-0251">Elongation factor</keyword>
<dbReference type="GO" id="GO:0006354">
    <property type="term" value="P:DNA-templated transcription elongation"/>
    <property type="evidence" value="ECO:0007669"/>
    <property type="project" value="TreeGrafter"/>
</dbReference>
<dbReference type="Pfam" id="PF01272">
    <property type="entry name" value="GreA_GreB"/>
    <property type="match status" value="1"/>
</dbReference>
<dbReference type="InterPro" id="IPR023459">
    <property type="entry name" value="Tscrpt_elong_fac_GreA/B_fam"/>
</dbReference>
<keyword evidence="3" id="KW-1185">Reference proteome</keyword>
<dbReference type="PANTHER" id="PTHR30437:SF5">
    <property type="entry name" value="REGULATOR OF NUCLEOSIDE DIPHOSPHATE KINASE"/>
    <property type="match status" value="1"/>
</dbReference>
<dbReference type="GO" id="GO:0032784">
    <property type="term" value="P:regulation of DNA-templated transcription elongation"/>
    <property type="evidence" value="ECO:0007669"/>
    <property type="project" value="InterPro"/>
</dbReference>
<evidence type="ECO:0000313" key="3">
    <source>
        <dbReference type="Proteomes" id="UP000248745"/>
    </source>
</evidence>
<proteinExistence type="predicted"/>
<evidence type="ECO:0000259" key="1">
    <source>
        <dbReference type="Pfam" id="PF01272"/>
    </source>
</evidence>
<reference evidence="2 3" key="1">
    <citation type="submission" date="2018-06" db="EMBL/GenBank/DDBJ databases">
        <title>Mucibacter soli gen. nov., sp. nov., a new member of the family Chitinophagaceae producing mucin.</title>
        <authorList>
            <person name="Kim M.-K."/>
            <person name="Park S."/>
            <person name="Kim T.-S."/>
            <person name="Joung Y."/>
            <person name="Han J.-H."/>
            <person name="Kim S.B."/>
        </authorList>
    </citation>
    <scope>NUCLEOTIDE SEQUENCE [LARGE SCALE GENOMIC DNA]</scope>
    <source>
        <strain evidence="2 3">R1-15</strain>
    </source>
</reference>
<dbReference type="AlphaFoldDB" id="A0A2W2B2B8"/>
<organism evidence="2 3">
    <name type="scientific">Taibaiella soli</name>
    <dbReference type="NCBI Taxonomy" id="1649169"/>
    <lineage>
        <taxon>Bacteria</taxon>
        <taxon>Pseudomonadati</taxon>
        <taxon>Bacteroidota</taxon>
        <taxon>Chitinophagia</taxon>
        <taxon>Chitinophagales</taxon>
        <taxon>Chitinophagaceae</taxon>
        <taxon>Taibaiella</taxon>
    </lineage>
</organism>
<dbReference type="Gene3D" id="3.10.50.30">
    <property type="entry name" value="Transcription elongation factor, GreA/GreB, C-terminal domain"/>
    <property type="match status" value="1"/>
</dbReference>
<feature type="domain" description="Transcription elongation factor GreA/GreB C-terminal" evidence="1">
    <location>
        <begin position="53"/>
        <end position="122"/>
    </location>
</feature>
<sequence>MMDRQNPVVLTEADYQLLRPYMSRLSENDEMSLAHELKRAIIVQKDAFPAHGIGINSKVVVEDLDTHRTSELIIVMPEYADIKQRKVSVLAPLATALIGFRKGEEVIWKMPGGLRHFFIKDVINQSA</sequence>
<keyword evidence="2" id="KW-0648">Protein biosynthesis</keyword>
<dbReference type="PANTHER" id="PTHR30437">
    <property type="entry name" value="TRANSCRIPTION ELONGATION FACTOR GREA"/>
    <property type="match status" value="1"/>
</dbReference>
<dbReference type="SUPFAM" id="SSF54534">
    <property type="entry name" value="FKBP-like"/>
    <property type="match status" value="1"/>
</dbReference>
<dbReference type="GO" id="GO:0070063">
    <property type="term" value="F:RNA polymerase binding"/>
    <property type="evidence" value="ECO:0007669"/>
    <property type="project" value="InterPro"/>
</dbReference>
<name>A0A2W2B2B8_9BACT</name>
<dbReference type="RefSeq" id="WP_110997252.1">
    <property type="nucleotide sequence ID" value="NZ_QKTW01000003.1"/>
</dbReference>
<evidence type="ECO:0000313" key="2">
    <source>
        <dbReference type="EMBL" id="PZF74414.1"/>
    </source>
</evidence>
<dbReference type="InterPro" id="IPR001437">
    <property type="entry name" value="Tscrpt_elong_fac_GreA/B_C"/>
</dbReference>
<gene>
    <name evidence="2" type="ORF">DN068_02210</name>
</gene>
<dbReference type="OrthoDB" id="192847at2"/>
<dbReference type="InterPro" id="IPR036953">
    <property type="entry name" value="GreA/GreB_C_sf"/>
</dbReference>
<dbReference type="Proteomes" id="UP000248745">
    <property type="component" value="Unassembled WGS sequence"/>
</dbReference>
<dbReference type="EMBL" id="QKTW01000003">
    <property type="protein sequence ID" value="PZF74414.1"/>
    <property type="molecule type" value="Genomic_DNA"/>
</dbReference>
<accession>A0A2W2B2B8</accession>
<protein>
    <submittedName>
        <fullName evidence="2">Transcription elongation factor GreAB</fullName>
    </submittedName>
</protein>
<dbReference type="GO" id="GO:0003677">
    <property type="term" value="F:DNA binding"/>
    <property type="evidence" value="ECO:0007669"/>
    <property type="project" value="InterPro"/>
</dbReference>